<dbReference type="OrthoDB" id="766141at2"/>
<comment type="caution">
    <text evidence="1">The sequence shown here is derived from an EMBL/GenBank/DDBJ whole genome shotgun (WGS) entry which is preliminary data.</text>
</comment>
<dbReference type="RefSeq" id="WP_035680332.1">
    <property type="nucleotide sequence ID" value="NZ_JPRL01000001.1"/>
</dbReference>
<proteinExistence type="predicted"/>
<reference evidence="1 2" key="1">
    <citation type="submission" date="2014-07" db="EMBL/GenBank/DDBJ databases">
        <title>Genome of Flavobacterium reichenbachii LMG 25512.</title>
        <authorList>
            <person name="Stropko S.J."/>
            <person name="Pipes S.E."/>
            <person name="Newman J.D."/>
        </authorList>
    </citation>
    <scope>NUCLEOTIDE SEQUENCE [LARGE SCALE GENOMIC DNA]</scope>
    <source>
        <strain evidence="1 2">LMG 25512</strain>
    </source>
</reference>
<dbReference type="STRING" id="362418.IW19_01525"/>
<sequence length="348" mass="40844">MKIFFGHKDFKIKEFAPHELGFAPDPGINFNIEVRQKYFHIYWIPFFGTGKVWAMRRNGELYELPLEYHYQIRAKKIKVRSPWYTYTWPILIALGFLIYTSVEGVKHRNREENDRVYFSKSVAGFDSKIENPKTNEFFILENVKDNNPESKIYLKVEKVYADKILFTIVPRSVLKSAGLNLEDYYTQNEKQLDKITLSKSELKNAYARDFDVSQSNTFQGKDLLKSGKLYRVATIKEKFRIMLSSSVLFRDYKKIQISITSTGKEFTILSIKNIENTIPWDIKFPLKIEAGTKSEPVNFVLNSKEQENFSFYNHDNYKADLKILDSSHMEHTYRLDGNSSYVSIVKIN</sequence>
<evidence type="ECO:0000313" key="2">
    <source>
        <dbReference type="Proteomes" id="UP000028715"/>
    </source>
</evidence>
<protein>
    <submittedName>
        <fullName evidence="1">Uncharacterized protein</fullName>
    </submittedName>
</protein>
<dbReference type="EMBL" id="JPRL01000001">
    <property type="protein sequence ID" value="KFF04284.1"/>
    <property type="molecule type" value="Genomic_DNA"/>
</dbReference>
<keyword evidence="2" id="KW-1185">Reference proteome</keyword>
<dbReference type="AlphaFoldDB" id="A0A085ZIM0"/>
<name>A0A085ZIM0_9FLAO</name>
<dbReference type="eggNOG" id="ENOG502ZPC2">
    <property type="taxonomic scope" value="Bacteria"/>
</dbReference>
<evidence type="ECO:0000313" key="1">
    <source>
        <dbReference type="EMBL" id="KFF04284.1"/>
    </source>
</evidence>
<accession>A0A085ZIM0</accession>
<organism evidence="1 2">
    <name type="scientific">Flavobacterium reichenbachii</name>
    <dbReference type="NCBI Taxonomy" id="362418"/>
    <lineage>
        <taxon>Bacteria</taxon>
        <taxon>Pseudomonadati</taxon>
        <taxon>Bacteroidota</taxon>
        <taxon>Flavobacteriia</taxon>
        <taxon>Flavobacteriales</taxon>
        <taxon>Flavobacteriaceae</taxon>
        <taxon>Flavobacterium</taxon>
    </lineage>
</organism>
<dbReference type="Proteomes" id="UP000028715">
    <property type="component" value="Unassembled WGS sequence"/>
</dbReference>
<gene>
    <name evidence="1" type="ORF">IW19_01525</name>
</gene>